<dbReference type="AlphaFoldDB" id="A0A6J8BVN8"/>
<dbReference type="Proteomes" id="UP000507470">
    <property type="component" value="Unassembled WGS sequence"/>
</dbReference>
<gene>
    <name evidence="1" type="ORF">MCOR_23389</name>
</gene>
<accession>A0A6J8BVN8</accession>
<protein>
    <submittedName>
        <fullName evidence="1">Uncharacterized protein</fullName>
    </submittedName>
</protein>
<evidence type="ECO:0000313" key="2">
    <source>
        <dbReference type="Proteomes" id="UP000507470"/>
    </source>
</evidence>
<sequence>MVITVTVFFGRIQEILEFYKLPEIDTLLLEQPSKLAFKYQCKCAIQKTWTNLLKSEIDNKSTLKYINAKALAIECPALFSVRQLYYSHLKVEVIHLVGERKWLQLFGNQESILLLIVDCSNFSENFSTEQITVITKISTELCHQLEIKRLKLLEGLRIASTATQGTTVSNL</sequence>
<name>A0A6J8BVN8_MYTCO</name>
<proteinExistence type="predicted"/>
<organism evidence="1 2">
    <name type="scientific">Mytilus coruscus</name>
    <name type="common">Sea mussel</name>
    <dbReference type="NCBI Taxonomy" id="42192"/>
    <lineage>
        <taxon>Eukaryota</taxon>
        <taxon>Metazoa</taxon>
        <taxon>Spiralia</taxon>
        <taxon>Lophotrochozoa</taxon>
        <taxon>Mollusca</taxon>
        <taxon>Bivalvia</taxon>
        <taxon>Autobranchia</taxon>
        <taxon>Pteriomorphia</taxon>
        <taxon>Mytilida</taxon>
        <taxon>Mytiloidea</taxon>
        <taxon>Mytilidae</taxon>
        <taxon>Mytilinae</taxon>
        <taxon>Mytilus</taxon>
    </lineage>
</organism>
<dbReference type="EMBL" id="CACVKT020004142">
    <property type="protein sequence ID" value="CAC5388108.1"/>
    <property type="molecule type" value="Genomic_DNA"/>
</dbReference>
<dbReference type="OrthoDB" id="6087543at2759"/>
<reference evidence="1 2" key="1">
    <citation type="submission" date="2020-06" db="EMBL/GenBank/DDBJ databases">
        <authorList>
            <person name="Li R."/>
            <person name="Bekaert M."/>
        </authorList>
    </citation>
    <scope>NUCLEOTIDE SEQUENCE [LARGE SCALE GENOMIC DNA]</scope>
    <source>
        <strain evidence="2">wild</strain>
    </source>
</reference>
<keyword evidence="2" id="KW-1185">Reference proteome</keyword>
<evidence type="ECO:0000313" key="1">
    <source>
        <dbReference type="EMBL" id="CAC5388108.1"/>
    </source>
</evidence>